<dbReference type="Proteomes" id="UP000674318">
    <property type="component" value="Chromosome 6"/>
</dbReference>
<reference evidence="3 4" key="1">
    <citation type="submission" date="2021-02" db="EMBL/GenBank/DDBJ databases">
        <title>Porcisia hertigi Genome sequencing and assembly.</title>
        <authorList>
            <person name="Almutairi H."/>
            <person name="Gatherer D."/>
        </authorList>
    </citation>
    <scope>NUCLEOTIDE SEQUENCE [LARGE SCALE GENOMIC DNA]</scope>
    <source>
        <strain evidence="3 4">C119</strain>
    </source>
</reference>
<dbReference type="InterPro" id="IPR003613">
    <property type="entry name" value="Ubox_domain"/>
</dbReference>
<dbReference type="GO" id="GO:0004842">
    <property type="term" value="F:ubiquitin-protein transferase activity"/>
    <property type="evidence" value="ECO:0007669"/>
    <property type="project" value="InterPro"/>
</dbReference>
<dbReference type="SUPFAM" id="SSF57850">
    <property type="entry name" value="RING/U-box"/>
    <property type="match status" value="1"/>
</dbReference>
<keyword evidence="4" id="KW-1185">Reference proteome</keyword>
<dbReference type="RefSeq" id="XP_067759502.1">
    <property type="nucleotide sequence ID" value="XM_067903064.1"/>
</dbReference>
<evidence type="ECO:0000256" key="1">
    <source>
        <dbReference type="SAM" id="MobiDB-lite"/>
    </source>
</evidence>
<organism evidence="3 4">
    <name type="scientific">Porcisia hertigi</name>
    <dbReference type="NCBI Taxonomy" id="2761500"/>
    <lineage>
        <taxon>Eukaryota</taxon>
        <taxon>Discoba</taxon>
        <taxon>Euglenozoa</taxon>
        <taxon>Kinetoplastea</taxon>
        <taxon>Metakinetoplastina</taxon>
        <taxon>Trypanosomatida</taxon>
        <taxon>Trypanosomatidae</taxon>
        <taxon>Leishmaniinae</taxon>
        <taxon>Porcisia</taxon>
    </lineage>
</organism>
<dbReference type="KEGG" id="phet:94293141"/>
<name>A0A836LKD8_9TRYP</name>
<proteinExistence type="predicted"/>
<dbReference type="InterPro" id="IPR013083">
    <property type="entry name" value="Znf_RING/FYVE/PHD"/>
</dbReference>
<dbReference type="PANTHER" id="PTHR46573:SF1">
    <property type="entry name" value="WD REPEAT, SAM AND U-BOX DOMAIN-CONTAINING PROTEIN 1"/>
    <property type="match status" value="1"/>
</dbReference>
<evidence type="ECO:0000313" key="3">
    <source>
        <dbReference type="EMBL" id="KAG5511181.1"/>
    </source>
</evidence>
<dbReference type="CDD" id="cd16655">
    <property type="entry name" value="RING-Ubox_WDSUB1-like"/>
    <property type="match status" value="1"/>
</dbReference>
<dbReference type="PANTHER" id="PTHR46573">
    <property type="entry name" value="WD REPEAT, SAM AND U-BOX DOMAIN-CONTAINING PROTEIN 1"/>
    <property type="match status" value="1"/>
</dbReference>
<dbReference type="InterPro" id="IPR052085">
    <property type="entry name" value="WD-SAM-U-box"/>
</dbReference>
<evidence type="ECO:0000313" key="4">
    <source>
        <dbReference type="Proteomes" id="UP000674318"/>
    </source>
</evidence>
<feature type="domain" description="U-box" evidence="2">
    <location>
        <begin position="585"/>
        <end position="647"/>
    </location>
</feature>
<dbReference type="EMBL" id="JAFJZO010000006">
    <property type="protein sequence ID" value="KAG5511181.1"/>
    <property type="molecule type" value="Genomic_DNA"/>
</dbReference>
<dbReference type="OrthoDB" id="273087at2759"/>
<dbReference type="AlphaFoldDB" id="A0A836LKD8"/>
<gene>
    <name evidence="3" type="ORF">JKF63_07123</name>
</gene>
<dbReference type="GeneID" id="94293141"/>
<dbReference type="SMART" id="SM00504">
    <property type="entry name" value="Ubox"/>
    <property type="match status" value="1"/>
</dbReference>
<comment type="caution">
    <text evidence="3">The sequence shown here is derived from an EMBL/GenBank/DDBJ whole genome shotgun (WGS) entry which is preliminary data.</text>
</comment>
<protein>
    <recommendedName>
        <fullName evidence="2">U-box domain-containing protein</fullName>
    </recommendedName>
</protein>
<feature type="region of interest" description="Disordered" evidence="1">
    <location>
        <begin position="327"/>
        <end position="348"/>
    </location>
</feature>
<dbReference type="GO" id="GO:0016567">
    <property type="term" value="P:protein ubiquitination"/>
    <property type="evidence" value="ECO:0007669"/>
    <property type="project" value="InterPro"/>
</dbReference>
<dbReference type="Pfam" id="PF04564">
    <property type="entry name" value="U-box"/>
    <property type="match status" value="1"/>
</dbReference>
<sequence>MRMTASPHVLRVAACLRTIFGDELFPVIIWLSMFGATRLAPALVPRLSMAFPQVMDVPRLLPWQRRRGVCDGASSRVVAGANSISVAADAAAARLAELIRQTPFGTRSDSVDLGGDISSGTRDAALRASWWPIDHQFLELLVSLVTYPRRLWTYILFRRSQPASLRDAASATHRGRNVRSATLELLLRTMTSFTSTWVHASGNMLFNTLVTYLSARIGSWGSGSVMSGGDRRHNGFRNGWRDLLVASCVSTGLNLLLQTYWVEALTSFGELRALSVEVTDGHASSPSFSGRMQLLSSAFSRLGSIESLYHLSRLALRMQPNQSSSAFEGERVYASPPSSSSSSGAGLPQLNRVVSSSQTTSLTPARAQAQSHPAHVYLCGGSVFIFALSGFRFTYYNDPQQLTTAVSNFMTDALSLVLRQAQKRAAAQNGYVAGALLEEQVWRPPVSSSSSSYDVVLAPVASLQLLPLHVLNFAVGAGVGLAWRERRLLVALRRVPLLRHIVELVFPLPPLPLKLPEVLQELSPERHVLLVQPGGKVEVTTDALPSLPIVKADTPDLATATVTPSRSSAEDLPSSGVTSIVVAQDLFCPIKRTLMCDPVQTVDGFTYDRDGIEEWLWAHDTAPLTNLHLDSMALRVNWQARQNISRLVDQYTAAVASSGGAQ</sequence>
<accession>A0A836LKD8</accession>
<dbReference type="Gene3D" id="3.30.40.10">
    <property type="entry name" value="Zinc/RING finger domain, C3HC4 (zinc finger)"/>
    <property type="match status" value="1"/>
</dbReference>
<evidence type="ECO:0000259" key="2">
    <source>
        <dbReference type="SMART" id="SM00504"/>
    </source>
</evidence>